<evidence type="ECO:0000256" key="1">
    <source>
        <dbReference type="SAM" id="MobiDB-lite"/>
    </source>
</evidence>
<accession>A0ABY6GCI3</accession>
<keyword evidence="3" id="KW-1185">Reference proteome</keyword>
<gene>
    <name evidence="2" type="ORF">M9799_06030</name>
</gene>
<protein>
    <submittedName>
        <fullName evidence="2">EscE/YscE/SsaE family type III secretion system needle protein co-chaperone</fullName>
    </submittedName>
</protein>
<dbReference type="Pfam" id="PF08988">
    <property type="entry name" value="T3SS_needle_E"/>
    <property type="match status" value="1"/>
</dbReference>
<feature type="compositionally biased region" description="Pro residues" evidence="1">
    <location>
        <begin position="82"/>
        <end position="93"/>
    </location>
</feature>
<proteinExistence type="predicted"/>
<dbReference type="RefSeq" id="WP_231043343.1">
    <property type="nucleotide sequence ID" value="NZ_CP106881.1"/>
</dbReference>
<dbReference type="InterPro" id="IPR012671">
    <property type="entry name" value="T3SS_PscE/YscE"/>
</dbReference>
<feature type="region of interest" description="Disordered" evidence="1">
    <location>
        <begin position="81"/>
        <end position="103"/>
    </location>
</feature>
<sequence>MKLLLPAPLPSSFPDALSPLEEGLRGPDAGALREQTQAQLQALAQRAREGISAGVLPERYRELAGLVDACQAALDVIENWPAPAPGRTLPPPVTGSGFSFPDL</sequence>
<reference evidence="2" key="1">
    <citation type="submission" date="2022-09" db="EMBL/GenBank/DDBJ databases">
        <title>The complete genome of Acidovorax sp. 5MLIR.</title>
        <authorList>
            <person name="Liu L."/>
            <person name="Yue J."/>
            <person name="Yang F."/>
            <person name="Yuan J."/>
            <person name="Li L."/>
        </authorList>
    </citation>
    <scope>NUCLEOTIDE SEQUENCE</scope>
    <source>
        <strain evidence="2">5MLIR</strain>
    </source>
</reference>
<organism evidence="2 3">
    <name type="scientific">Comamonas endophytica</name>
    <dbReference type="NCBI Taxonomy" id="2949090"/>
    <lineage>
        <taxon>Bacteria</taxon>
        <taxon>Pseudomonadati</taxon>
        <taxon>Pseudomonadota</taxon>
        <taxon>Betaproteobacteria</taxon>
        <taxon>Burkholderiales</taxon>
        <taxon>Comamonadaceae</taxon>
        <taxon>Comamonas</taxon>
    </lineage>
</organism>
<evidence type="ECO:0000313" key="2">
    <source>
        <dbReference type="EMBL" id="UYG52796.1"/>
    </source>
</evidence>
<dbReference type="Proteomes" id="UP001162800">
    <property type="component" value="Chromosome"/>
</dbReference>
<dbReference type="Gene3D" id="1.20.5.420">
    <property type="entry name" value="Immunoglobulin FC, subunit C"/>
    <property type="match status" value="1"/>
</dbReference>
<dbReference type="EMBL" id="CP106881">
    <property type="protein sequence ID" value="UYG52796.1"/>
    <property type="molecule type" value="Genomic_DNA"/>
</dbReference>
<evidence type="ECO:0000313" key="3">
    <source>
        <dbReference type="Proteomes" id="UP001162800"/>
    </source>
</evidence>
<name>A0ABY6GCI3_9BURK</name>